<dbReference type="InterPro" id="IPR038765">
    <property type="entry name" value="Papain-like_cys_pep_sf"/>
</dbReference>
<dbReference type="Pfam" id="PF10405">
    <property type="entry name" value="BHD_3"/>
    <property type="match status" value="1"/>
</dbReference>
<feature type="compositionally biased region" description="Polar residues" evidence="6">
    <location>
        <begin position="976"/>
        <end position="993"/>
    </location>
</feature>
<evidence type="ECO:0000256" key="6">
    <source>
        <dbReference type="SAM" id="MobiDB-lite"/>
    </source>
</evidence>
<dbReference type="SMART" id="SM01032">
    <property type="entry name" value="BHD_3"/>
    <property type="match status" value="1"/>
</dbReference>
<sequence length="1030" mass="115318">MICRHLQTLNVYDKMPPHVPRKRLRDDTPEKSEELPKKIGKATATAAAPPRKATLFDDLDATISPKSKVTARQRLAELSDDDSSLTSLSDAEFEDVPVAKRQKIEEVPADDDDDDDDDDIEFEDVSYPTLAPQQAHGPNGGALELTLSHMPTASYAEFGGKKGPSKKERQARVATHCMHVQFLMWHNAIRNSWLCDTVVQGIMLSHLPSGMWDEVERFRRNSGLEVEGETPKKITRGGSGAKGKGKGKKVAAKPARDWGDAAERLEKGTVNLSHGDPLFRLLRALSAWWRKRFRITAPGIRKMGYMQTRRCANLIKGFAEGGANPSRYGERISTLQWFRLRAQECSGSRDVGAQLFTVLLRALGLEARMVANLQPVGFGFTKLEEADTEKVSDQIEKAKQGLADGDAKGVNGHQVKQTSKAPPKRISETKRQPRQSNRSVRQRGRKSLGDDSDEVGDDDLELTEEDSEDDSLIEIPSLVPAKSSKVVKFDRDLEFPHYWTEVLSPATHKYVSVDAVVKNIVGTSRDLIESFGPKGAKAEKAKQVLAYVVGFSPDGTAKDVTVRYLKGQIFPGRTKGARMPIEKVPVHNKNGKIKRYDHFDWFRSVMRGYSRGGENHPLTEFDYDEDSTDLKPAQPEKKEVKEGDETLQYYKQSKEFALERHLKREEALLPTAKPVKYFKNKGKKGDGVEEPVYLRKDVVQVKSEETWHKQGRAPKPGVEPLKRAPYRAATTNRRIEIAEAEAASGHKVLQGLYSYDQTGWIIPPPIRDGIIPKNQYGNIDLFVEHMLPEGAAHVPYRGAIRVCRRLEVDFAEAVVDFEFGHRMAVPVIQGVVIAEEFYDKVMEELAKDEAEKARKEDEKRRKLVHATWRKLLMGMRIVERVRREYGEVKDSFQVFGHSRDDKQIVPVGEPATATDEDMGGGFLPEGFDEDEEKDRGGMHKSSFFPAVDDDDEEGADQGDGLVVEYGNGIGPAGVASPNTDAIVNKGPSKSQCQPPGRRTRRTVVPPSDEEEDIDEEDDDEDMGSDYEYEE</sequence>
<feature type="region of interest" description="Disordered" evidence="6">
    <location>
        <begin position="616"/>
        <end position="643"/>
    </location>
</feature>
<dbReference type="GO" id="GO:0005737">
    <property type="term" value="C:cytoplasm"/>
    <property type="evidence" value="ECO:0007669"/>
    <property type="project" value="TreeGrafter"/>
</dbReference>
<protein>
    <submittedName>
        <fullName evidence="10">DNA repair protein rhp42</fullName>
    </submittedName>
</protein>
<keyword evidence="4" id="KW-0234">DNA repair</keyword>
<dbReference type="InterPro" id="IPR018328">
    <property type="entry name" value="Rad4_beta-hairpin_dom3"/>
</dbReference>
<dbReference type="Gene3D" id="3.30.70.2460">
    <property type="entry name" value="Rad4, beta-hairpin domain BHD3"/>
    <property type="match status" value="1"/>
</dbReference>
<name>A0A194UQ40_CYTMA</name>
<dbReference type="Pfam" id="PF10403">
    <property type="entry name" value="BHD_1"/>
    <property type="match status" value="1"/>
</dbReference>
<dbReference type="InterPro" id="IPR004583">
    <property type="entry name" value="DNA_repair_Rad4"/>
</dbReference>
<dbReference type="EMBL" id="KN714670">
    <property type="protein sequence ID" value="KUI53758.1"/>
    <property type="molecule type" value="Genomic_DNA"/>
</dbReference>
<dbReference type="AlphaFoldDB" id="A0A194UQ40"/>
<dbReference type="OrthoDB" id="300780at2759"/>
<dbReference type="Pfam" id="PF03835">
    <property type="entry name" value="Rad4"/>
    <property type="match status" value="1"/>
</dbReference>
<proteinExistence type="inferred from homology"/>
<feature type="compositionally biased region" description="Acidic residues" evidence="6">
    <location>
        <begin position="107"/>
        <end position="121"/>
    </location>
</feature>
<keyword evidence="11" id="KW-1185">Reference proteome</keyword>
<dbReference type="Pfam" id="PF10404">
    <property type="entry name" value="BHD_2"/>
    <property type="match status" value="1"/>
</dbReference>
<dbReference type="SMART" id="SM01031">
    <property type="entry name" value="BHD_2"/>
    <property type="match status" value="1"/>
</dbReference>
<accession>A0A194UQ40</accession>
<evidence type="ECO:0000259" key="9">
    <source>
        <dbReference type="SMART" id="SM01032"/>
    </source>
</evidence>
<dbReference type="InterPro" id="IPR036985">
    <property type="entry name" value="Transglutaminase-like_sf"/>
</dbReference>
<evidence type="ECO:0000259" key="7">
    <source>
        <dbReference type="SMART" id="SM01030"/>
    </source>
</evidence>
<feature type="region of interest" description="Disordered" evidence="6">
    <location>
        <begin position="224"/>
        <end position="255"/>
    </location>
</feature>
<dbReference type="GO" id="GO:0006289">
    <property type="term" value="P:nucleotide-excision repair"/>
    <property type="evidence" value="ECO:0007669"/>
    <property type="project" value="InterPro"/>
</dbReference>
<dbReference type="InterPro" id="IPR018326">
    <property type="entry name" value="Rad4_beta-hairpin_dom1"/>
</dbReference>
<dbReference type="SMART" id="SM01030">
    <property type="entry name" value="BHD_1"/>
    <property type="match status" value="1"/>
</dbReference>
<dbReference type="GO" id="GO:0003684">
    <property type="term" value="F:damaged DNA binding"/>
    <property type="evidence" value="ECO:0007669"/>
    <property type="project" value="InterPro"/>
</dbReference>
<dbReference type="GO" id="GO:0071942">
    <property type="term" value="C:XPC complex"/>
    <property type="evidence" value="ECO:0007669"/>
    <property type="project" value="TreeGrafter"/>
</dbReference>
<evidence type="ECO:0000256" key="1">
    <source>
        <dbReference type="ARBA" id="ARBA00004123"/>
    </source>
</evidence>
<keyword evidence="5" id="KW-0539">Nucleus</keyword>
<feature type="compositionally biased region" description="Acidic residues" evidence="6">
    <location>
        <begin position="450"/>
        <end position="472"/>
    </location>
</feature>
<dbReference type="InterPro" id="IPR018325">
    <property type="entry name" value="Rad4/PNGase_transGLS-fold"/>
</dbReference>
<evidence type="ECO:0000256" key="3">
    <source>
        <dbReference type="ARBA" id="ARBA00022763"/>
    </source>
</evidence>
<dbReference type="InterPro" id="IPR018327">
    <property type="entry name" value="BHD_2"/>
</dbReference>
<keyword evidence="3" id="KW-0227">DNA damage</keyword>
<feature type="compositionally biased region" description="Basic and acidic residues" evidence="6">
    <location>
        <begin position="24"/>
        <end position="37"/>
    </location>
</feature>
<gene>
    <name evidence="10" type="ORF">VP1G_01204</name>
</gene>
<dbReference type="Gene3D" id="3.90.260.10">
    <property type="entry name" value="Transglutaminase-like"/>
    <property type="match status" value="1"/>
</dbReference>
<evidence type="ECO:0000256" key="4">
    <source>
        <dbReference type="ARBA" id="ARBA00023204"/>
    </source>
</evidence>
<dbReference type="SUPFAM" id="SSF54001">
    <property type="entry name" value="Cysteine proteinases"/>
    <property type="match status" value="1"/>
</dbReference>
<dbReference type="Proteomes" id="UP000078576">
    <property type="component" value="Unassembled WGS sequence"/>
</dbReference>
<feature type="region of interest" description="Disordered" evidence="6">
    <location>
        <begin position="909"/>
        <end position="1030"/>
    </location>
</feature>
<dbReference type="GO" id="GO:0000111">
    <property type="term" value="C:nucleotide-excision repair factor 2 complex"/>
    <property type="evidence" value="ECO:0007669"/>
    <property type="project" value="TreeGrafter"/>
</dbReference>
<dbReference type="GO" id="GO:0003697">
    <property type="term" value="F:single-stranded DNA binding"/>
    <property type="evidence" value="ECO:0007669"/>
    <property type="project" value="TreeGrafter"/>
</dbReference>
<organism evidence="10 11">
    <name type="scientific">Cytospora mali</name>
    <name type="common">Apple Valsa canker fungus</name>
    <name type="synonym">Valsa mali</name>
    <dbReference type="NCBI Taxonomy" id="578113"/>
    <lineage>
        <taxon>Eukaryota</taxon>
        <taxon>Fungi</taxon>
        <taxon>Dikarya</taxon>
        <taxon>Ascomycota</taxon>
        <taxon>Pezizomycotina</taxon>
        <taxon>Sordariomycetes</taxon>
        <taxon>Sordariomycetidae</taxon>
        <taxon>Diaporthales</taxon>
        <taxon>Cytosporaceae</taxon>
        <taxon>Cytospora</taxon>
    </lineage>
</organism>
<feature type="domain" description="Rad4 beta-hairpin" evidence="8">
    <location>
        <begin position="701"/>
        <end position="764"/>
    </location>
</feature>
<dbReference type="PANTHER" id="PTHR12135">
    <property type="entry name" value="DNA REPAIR PROTEIN XP-C / RAD4"/>
    <property type="match status" value="1"/>
</dbReference>
<dbReference type="FunFam" id="3.30.70.2460:FF:000001">
    <property type="entry name" value="DNA repair protein Rad4 family"/>
    <property type="match status" value="1"/>
</dbReference>
<feature type="region of interest" description="Disordered" evidence="6">
    <location>
        <begin position="14"/>
        <end position="68"/>
    </location>
</feature>
<comment type="subcellular location">
    <subcellularLocation>
        <location evidence="1">Nucleus</location>
    </subcellularLocation>
</comment>
<comment type="similarity">
    <text evidence="2">Belongs to the XPC family.</text>
</comment>
<dbReference type="STRING" id="694573.A0A194UQ40"/>
<feature type="region of interest" description="Disordered" evidence="6">
    <location>
        <begin position="391"/>
        <end position="474"/>
    </location>
</feature>
<evidence type="ECO:0000313" key="10">
    <source>
        <dbReference type="EMBL" id="KUI53758.1"/>
    </source>
</evidence>
<feature type="domain" description="Rad4 beta-hairpin" evidence="7">
    <location>
        <begin position="640"/>
        <end position="699"/>
    </location>
</feature>
<feature type="region of interest" description="Disordered" evidence="6">
    <location>
        <begin position="97"/>
        <end position="121"/>
    </location>
</feature>
<feature type="compositionally biased region" description="Acidic residues" evidence="6">
    <location>
        <begin position="947"/>
        <end position="956"/>
    </location>
</feature>
<evidence type="ECO:0000256" key="5">
    <source>
        <dbReference type="ARBA" id="ARBA00023242"/>
    </source>
</evidence>
<dbReference type="PANTHER" id="PTHR12135:SF2">
    <property type="entry name" value="DNA REPAIR PROTEIN RAD34"/>
    <property type="match status" value="1"/>
</dbReference>
<feature type="compositionally biased region" description="Acidic residues" evidence="6">
    <location>
        <begin position="1007"/>
        <end position="1030"/>
    </location>
</feature>
<evidence type="ECO:0000313" key="11">
    <source>
        <dbReference type="Proteomes" id="UP000078576"/>
    </source>
</evidence>
<dbReference type="Gene3D" id="2.20.20.110">
    <property type="entry name" value="Rad4, beta-hairpin domain BHD1"/>
    <property type="match status" value="1"/>
</dbReference>
<reference evidence="11" key="1">
    <citation type="submission" date="2014-12" db="EMBL/GenBank/DDBJ databases">
        <title>Genome Sequence of Valsa Canker Pathogens Uncovers a Specific Adaption of Colonization on Woody Bark.</title>
        <authorList>
            <person name="Yin Z."/>
            <person name="Liu H."/>
            <person name="Gao X."/>
            <person name="Li Z."/>
            <person name="Song N."/>
            <person name="Ke X."/>
            <person name="Dai Q."/>
            <person name="Wu Y."/>
            <person name="Sun Y."/>
            <person name="Xu J.-R."/>
            <person name="Kang Z.K."/>
            <person name="Wang L."/>
            <person name="Huang L."/>
        </authorList>
    </citation>
    <scope>NUCLEOTIDE SEQUENCE [LARGE SCALE GENOMIC DNA]</scope>
    <source>
        <strain evidence="11">SXYL134</strain>
    </source>
</reference>
<evidence type="ECO:0000256" key="2">
    <source>
        <dbReference type="ARBA" id="ARBA00009525"/>
    </source>
</evidence>
<feature type="compositionally biased region" description="Basic and acidic residues" evidence="6">
    <location>
        <begin position="634"/>
        <end position="643"/>
    </location>
</feature>
<dbReference type="GO" id="GO:0006298">
    <property type="term" value="P:mismatch repair"/>
    <property type="evidence" value="ECO:0007669"/>
    <property type="project" value="TreeGrafter"/>
</dbReference>
<dbReference type="InterPro" id="IPR042488">
    <property type="entry name" value="Rad4_BHD3_sf"/>
</dbReference>
<evidence type="ECO:0000259" key="8">
    <source>
        <dbReference type="SMART" id="SM01031"/>
    </source>
</evidence>
<feature type="domain" description="Rad4 beta-hairpin" evidence="9">
    <location>
        <begin position="771"/>
        <end position="845"/>
    </location>
</feature>
<feature type="compositionally biased region" description="Low complexity" evidence="6">
    <location>
        <begin position="41"/>
        <end position="53"/>
    </location>
</feature>